<feature type="domain" description="Release factor glutamine methyltransferase N-terminal" evidence="7">
    <location>
        <begin position="8"/>
        <end position="76"/>
    </location>
</feature>
<dbReference type="PROSITE" id="PS00092">
    <property type="entry name" value="N6_MTASE"/>
    <property type="match status" value="1"/>
</dbReference>
<dbReference type="PANTHER" id="PTHR18895:SF74">
    <property type="entry name" value="MTRF1L RELEASE FACTOR GLUTAMINE METHYLTRANSFERASE"/>
    <property type="match status" value="1"/>
</dbReference>
<dbReference type="InterPro" id="IPR050320">
    <property type="entry name" value="N5-glutamine_MTase"/>
</dbReference>
<evidence type="ECO:0000256" key="2">
    <source>
        <dbReference type="ARBA" id="ARBA00022679"/>
    </source>
</evidence>
<dbReference type="InterPro" id="IPR040758">
    <property type="entry name" value="PrmC_N"/>
</dbReference>
<protein>
    <recommendedName>
        <fullName evidence="5">Release factor glutamine methyltransferase</fullName>
        <shortName evidence="5">RF MTase</shortName>
        <ecNumber evidence="5">2.1.1.297</ecNumber>
    </recommendedName>
    <alternativeName>
        <fullName evidence="5">N5-glutamine methyltransferase PrmC</fullName>
    </alternativeName>
    <alternativeName>
        <fullName evidence="5">Protein-(glutamine-N5) MTase PrmC</fullName>
    </alternativeName>
    <alternativeName>
        <fullName evidence="5">Protein-glutamine N-methyltransferase PrmC</fullName>
    </alternativeName>
</protein>
<dbReference type="CDD" id="cd02440">
    <property type="entry name" value="AdoMet_MTases"/>
    <property type="match status" value="1"/>
</dbReference>
<dbReference type="AlphaFoldDB" id="A0A0N0UVA6"/>
<comment type="caution">
    <text evidence="8">The sequence shown here is derived from an EMBL/GenBank/DDBJ whole genome shotgun (WGS) entry which is preliminary data.</text>
</comment>
<dbReference type="Gene3D" id="1.10.8.10">
    <property type="entry name" value="DNA helicase RuvA subunit, C-terminal domain"/>
    <property type="match status" value="1"/>
</dbReference>
<feature type="binding site" evidence="5">
    <location>
        <begin position="185"/>
        <end position="188"/>
    </location>
    <ligand>
        <name>substrate</name>
    </ligand>
</feature>
<evidence type="ECO:0000259" key="6">
    <source>
        <dbReference type="Pfam" id="PF05175"/>
    </source>
</evidence>
<dbReference type="GO" id="GO:0003676">
    <property type="term" value="F:nucleic acid binding"/>
    <property type="evidence" value="ECO:0007669"/>
    <property type="project" value="InterPro"/>
</dbReference>
<dbReference type="NCBIfam" id="TIGR03534">
    <property type="entry name" value="RF_mod_PrmC"/>
    <property type="match status" value="1"/>
</dbReference>
<keyword evidence="3 5" id="KW-0949">S-adenosyl-L-methionine</keyword>
<keyword evidence="1 5" id="KW-0489">Methyltransferase</keyword>
<feature type="domain" description="Methyltransferase small" evidence="6">
    <location>
        <begin position="104"/>
        <end position="197"/>
    </location>
</feature>
<dbReference type="SUPFAM" id="SSF53335">
    <property type="entry name" value="S-adenosyl-L-methionine-dependent methyltransferases"/>
    <property type="match status" value="1"/>
</dbReference>
<dbReference type="RefSeq" id="WP_053791626.1">
    <property type="nucleotide sequence ID" value="NZ_JXCY01000004.1"/>
</dbReference>
<dbReference type="HAMAP" id="MF_02126">
    <property type="entry name" value="RF_methyltr_PrmC"/>
    <property type="match status" value="1"/>
</dbReference>
<evidence type="ECO:0000256" key="1">
    <source>
        <dbReference type="ARBA" id="ARBA00022603"/>
    </source>
</evidence>
<dbReference type="PATRIC" id="fig|148814.8.peg.487"/>
<name>A0A0N0UVA6_9LACO</name>
<feature type="binding site" evidence="5">
    <location>
        <begin position="121"/>
        <end position="125"/>
    </location>
    <ligand>
        <name>S-adenosyl-L-methionine</name>
        <dbReference type="ChEBI" id="CHEBI:59789"/>
    </ligand>
</feature>
<keyword evidence="2 5" id="KW-0808">Transferase</keyword>
<dbReference type="InterPro" id="IPR029063">
    <property type="entry name" value="SAM-dependent_MTases_sf"/>
</dbReference>
<proteinExistence type="inferred from homology"/>
<comment type="catalytic activity">
    <reaction evidence="4 5">
        <text>L-glutaminyl-[peptide chain release factor] + S-adenosyl-L-methionine = N(5)-methyl-L-glutaminyl-[peptide chain release factor] + S-adenosyl-L-homocysteine + H(+)</text>
        <dbReference type="Rhea" id="RHEA:42896"/>
        <dbReference type="Rhea" id="RHEA-COMP:10271"/>
        <dbReference type="Rhea" id="RHEA-COMP:10272"/>
        <dbReference type="ChEBI" id="CHEBI:15378"/>
        <dbReference type="ChEBI" id="CHEBI:30011"/>
        <dbReference type="ChEBI" id="CHEBI:57856"/>
        <dbReference type="ChEBI" id="CHEBI:59789"/>
        <dbReference type="ChEBI" id="CHEBI:61891"/>
        <dbReference type="EC" id="2.1.1.297"/>
    </reaction>
</comment>
<dbReference type="GO" id="GO:0032259">
    <property type="term" value="P:methylation"/>
    <property type="evidence" value="ECO:0007669"/>
    <property type="project" value="UniProtKB-KW"/>
</dbReference>
<dbReference type="Proteomes" id="UP000037778">
    <property type="component" value="Unassembled WGS sequence"/>
</dbReference>
<evidence type="ECO:0000313" key="8">
    <source>
        <dbReference type="EMBL" id="KOY76835.1"/>
    </source>
</evidence>
<dbReference type="InterPro" id="IPR007848">
    <property type="entry name" value="Small_mtfrase_dom"/>
</dbReference>
<dbReference type="InterPro" id="IPR002052">
    <property type="entry name" value="DNA_methylase_N6_adenine_CS"/>
</dbReference>
<organism evidence="8 9">
    <name type="scientific">Apilactobacillus kunkeei</name>
    <dbReference type="NCBI Taxonomy" id="148814"/>
    <lineage>
        <taxon>Bacteria</taxon>
        <taxon>Bacillati</taxon>
        <taxon>Bacillota</taxon>
        <taxon>Bacilli</taxon>
        <taxon>Lactobacillales</taxon>
        <taxon>Lactobacillaceae</taxon>
        <taxon>Apilactobacillus</taxon>
    </lineage>
</organism>
<comment type="function">
    <text evidence="5">Methylates the class 1 translation termination release factors RF1/PrfA and RF2/PrfB on the glutamine residue of the universally conserved GGQ motif.</text>
</comment>
<evidence type="ECO:0000256" key="5">
    <source>
        <dbReference type="HAMAP-Rule" id="MF_02126"/>
    </source>
</evidence>
<accession>A0A0N0UVA6</accession>
<dbReference type="InterPro" id="IPR019874">
    <property type="entry name" value="RF_methyltr_PrmC"/>
</dbReference>
<comment type="similarity">
    <text evidence="5">Belongs to the protein N5-glutamine methyltransferase family. PrmC subfamily.</text>
</comment>
<feature type="binding site" evidence="5">
    <location>
        <position position="185"/>
    </location>
    <ligand>
        <name>S-adenosyl-L-methionine</name>
        <dbReference type="ChEBI" id="CHEBI:59789"/>
    </ligand>
</feature>
<dbReference type="InterPro" id="IPR004556">
    <property type="entry name" value="HemK-like"/>
</dbReference>
<dbReference type="EMBL" id="JXCY01000004">
    <property type="protein sequence ID" value="KOY76835.1"/>
    <property type="molecule type" value="Genomic_DNA"/>
</dbReference>
<evidence type="ECO:0000256" key="3">
    <source>
        <dbReference type="ARBA" id="ARBA00022691"/>
    </source>
</evidence>
<feature type="binding site" evidence="5">
    <location>
        <position position="144"/>
    </location>
    <ligand>
        <name>S-adenosyl-L-methionine</name>
        <dbReference type="ChEBI" id="CHEBI:59789"/>
    </ligand>
</feature>
<sequence length="280" mass="32591">MNNMTYFEAQKRASFLISEKNLDEETAKLFLMEMFGFDNTHLLLHYRDEMKQEDVKRYFDWIDQYLNGQPAQYIIGETEFYGNRFKVDDRVLIPRPETEELVEWLLTDFADQKDLKVLDMGTGSGAIAISISKEHPDWQVDAADISEKALQVAGLNNEMNKTNVRFIESDLFTAISEDYDVVISNPPYISEDEIKYMDESVIEHEPKEALFAKNNGLFMYQKIAEYIKIKKDTVHGSLYLEIGFKQTDAVTEIFTELIPGCEVTSRKDFFGNPRMIRVKY</sequence>
<keyword evidence="9" id="KW-1185">Reference proteome</keyword>
<reference evidence="8 9" key="1">
    <citation type="journal article" date="2015" name="Genome Biol. Evol.">
        <title>Functionally Structured Genomes in Lactobacillus kunkeei Colonizing the Honey Crop and Food Products of Honeybees and Stingless Bees.</title>
        <authorList>
            <person name="Tamarit D."/>
            <person name="Ellegaard K.M."/>
            <person name="Wikander J."/>
            <person name="Olofsson T."/>
            <person name="Vasquez A."/>
            <person name="Andersson S.G."/>
        </authorList>
    </citation>
    <scope>NUCLEOTIDE SEQUENCE [LARGE SCALE GENOMIC DNA]</scope>
    <source>
        <strain evidence="8 9">LAko</strain>
    </source>
</reference>
<dbReference type="GO" id="GO:0102559">
    <property type="term" value="F:peptide chain release factor N(5)-glutamine methyltransferase activity"/>
    <property type="evidence" value="ECO:0007669"/>
    <property type="project" value="UniProtKB-EC"/>
</dbReference>
<evidence type="ECO:0000256" key="4">
    <source>
        <dbReference type="ARBA" id="ARBA00048391"/>
    </source>
</evidence>
<evidence type="ECO:0000313" key="9">
    <source>
        <dbReference type="Proteomes" id="UP000037778"/>
    </source>
</evidence>
<gene>
    <name evidence="5 8" type="primary">prmC</name>
    <name evidence="8" type="ORF">RZ71_12920</name>
</gene>
<dbReference type="Pfam" id="PF05175">
    <property type="entry name" value="MTS"/>
    <property type="match status" value="1"/>
</dbReference>
<dbReference type="Pfam" id="PF17827">
    <property type="entry name" value="PrmC_N"/>
    <property type="match status" value="1"/>
</dbReference>
<dbReference type="Gene3D" id="3.40.50.150">
    <property type="entry name" value="Vaccinia Virus protein VP39"/>
    <property type="match status" value="1"/>
</dbReference>
<dbReference type="PANTHER" id="PTHR18895">
    <property type="entry name" value="HEMK METHYLTRANSFERASE"/>
    <property type="match status" value="1"/>
</dbReference>
<evidence type="ECO:0000259" key="7">
    <source>
        <dbReference type="Pfam" id="PF17827"/>
    </source>
</evidence>
<dbReference type="EC" id="2.1.1.297" evidence="5"/>
<comment type="caution">
    <text evidence="5">Lacks conserved residue(s) required for the propagation of feature annotation.</text>
</comment>
<dbReference type="NCBIfam" id="TIGR00536">
    <property type="entry name" value="hemK_fam"/>
    <property type="match status" value="1"/>
</dbReference>